<dbReference type="FunFam" id="2.10.80.10:FF:000006">
    <property type="entry name" value="Colipase-like protein 2"/>
    <property type="match status" value="1"/>
</dbReference>
<dbReference type="GO" id="GO:0007586">
    <property type="term" value="P:digestion"/>
    <property type="evidence" value="ECO:0007669"/>
    <property type="project" value="InterPro"/>
</dbReference>
<keyword evidence="4" id="KW-1015">Disulfide bond</keyword>
<feature type="signal peptide" evidence="6">
    <location>
        <begin position="1"/>
        <end position="17"/>
    </location>
</feature>
<protein>
    <recommendedName>
        <fullName evidence="5">Colipase-like protein 2</fullName>
    </recommendedName>
</protein>
<dbReference type="GO" id="GO:0005576">
    <property type="term" value="C:extracellular region"/>
    <property type="evidence" value="ECO:0007669"/>
    <property type="project" value="UniProtKB-SubCell"/>
</dbReference>
<dbReference type="PANTHER" id="PTHR10041:SF3">
    <property type="entry name" value="COLIPASE-LIKE PROTEIN 2"/>
    <property type="match status" value="1"/>
</dbReference>
<evidence type="ECO:0000256" key="3">
    <source>
        <dbReference type="ARBA" id="ARBA00022729"/>
    </source>
</evidence>
<proteinExistence type="predicted"/>
<dbReference type="InterPro" id="IPR001981">
    <property type="entry name" value="Colipase"/>
</dbReference>
<organism evidence="7 8">
    <name type="scientific">Aotus nancymaae</name>
    <name type="common">Ma's night monkey</name>
    <dbReference type="NCBI Taxonomy" id="37293"/>
    <lineage>
        <taxon>Eukaryota</taxon>
        <taxon>Metazoa</taxon>
        <taxon>Chordata</taxon>
        <taxon>Craniata</taxon>
        <taxon>Vertebrata</taxon>
        <taxon>Euteleostomi</taxon>
        <taxon>Mammalia</taxon>
        <taxon>Eutheria</taxon>
        <taxon>Euarchontoglires</taxon>
        <taxon>Primates</taxon>
        <taxon>Haplorrhini</taxon>
        <taxon>Platyrrhini</taxon>
        <taxon>Aotidae</taxon>
        <taxon>Aotus</taxon>
    </lineage>
</organism>
<evidence type="ECO:0000256" key="5">
    <source>
        <dbReference type="ARBA" id="ARBA00068746"/>
    </source>
</evidence>
<dbReference type="GeneTree" id="ENSGT00390000011494"/>
<dbReference type="GO" id="GO:0032094">
    <property type="term" value="P:response to food"/>
    <property type="evidence" value="ECO:0007669"/>
    <property type="project" value="TreeGrafter"/>
</dbReference>
<keyword evidence="3 6" id="KW-0732">Signal</keyword>
<evidence type="ECO:0000313" key="8">
    <source>
        <dbReference type="Proteomes" id="UP000233020"/>
    </source>
</evidence>
<name>A0A2K5CLW7_AOTNA</name>
<dbReference type="AlphaFoldDB" id="A0A2K5CLW7"/>
<dbReference type="OMA" id="SDCCLMD"/>
<reference evidence="7" key="2">
    <citation type="submission" date="2025-09" db="UniProtKB">
        <authorList>
            <consortium name="Ensembl"/>
        </authorList>
    </citation>
    <scope>IDENTIFICATION</scope>
</reference>
<evidence type="ECO:0000256" key="6">
    <source>
        <dbReference type="SAM" id="SignalP"/>
    </source>
</evidence>
<accession>A0A2K5CLW7</accession>
<evidence type="ECO:0000256" key="1">
    <source>
        <dbReference type="ARBA" id="ARBA00004613"/>
    </source>
</evidence>
<dbReference type="Proteomes" id="UP000233020">
    <property type="component" value="Unplaced"/>
</dbReference>
<evidence type="ECO:0000256" key="4">
    <source>
        <dbReference type="ARBA" id="ARBA00023157"/>
    </source>
</evidence>
<dbReference type="GO" id="GO:0016042">
    <property type="term" value="P:lipid catabolic process"/>
    <property type="evidence" value="ECO:0007669"/>
    <property type="project" value="InterPro"/>
</dbReference>
<sequence>MAAALALVAGILAGVLAEAGLPCCSALPHFKKRITDRCFHHSECFSGCCLMDLDSGGAFCAPRARITMICLPQTKGAINIVCPCRVGLTCISEDLMCSRRCHTI</sequence>
<keyword evidence="8" id="KW-1185">Reference proteome</keyword>
<evidence type="ECO:0000313" key="7">
    <source>
        <dbReference type="Ensembl" id="ENSANAP00000009700.1"/>
    </source>
</evidence>
<feature type="chain" id="PRO_5014335737" description="Colipase-like protein 2" evidence="6">
    <location>
        <begin position="18"/>
        <end position="104"/>
    </location>
</feature>
<dbReference type="OrthoDB" id="9834137at2759"/>
<dbReference type="PANTHER" id="PTHR10041">
    <property type="entry name" value="COLIPASE"/>
    <property type="match status" value="1"/>
</dbReference>
<dbReference type="Gene3D" id="2.10.80.10">
    <property type="entry name" value="Lipase, subunit A"/>
    <property type="match status" value="1"/>
</dbReference>
<dbReference type="GO" id="GO:0008047">
    <property type="term" value="F:enzyme activator activity"/>
    <property type="evidence" value="ECO:0007669"/>
    <property type="project" value="InterPro"/>
</dbReference>
<dbReference type="Ensembl" id="ENSANAT00000027494.1">
    <property type="protein sequence ID" value="ENSANAP00000009700.1"/>
    <property type="gene ID" value="ENSANAG00000022845.1"/>
</dbReference>
<comment type="subcellular location">
    <subcellularLocation>
        <location evidence="1">Secreted</location>
    </subcellularLocation>
</comment>
<keyword evidence="2" id="KW-0964">Secreted</keyword>
<dbReference type="PROSITE" id="PS51342">
    <property type="entry name" value="COLIPASE_2"/>
    <property type="match status" value="1"/>
</dbReference>
<reference evidence="7" key="1">
    <citation type="submission" date="2025-08" db="UniProtKB">
        <authorList>
            <consortium name="Ensembl"/>
        </authorList>
    </citation>
    <scope>IDENTIFICATION</scope>
</reference>
<evidence type="ECO:0000256" key="2">
    <source>
        <dbReference type="ARBA" id="ARBA00022525"/>
    </source>
</evidence>